<name>A0ABU4GFI2_9CLOT</name>
<comment type="caution">
    <text evidence="7">The sequence shown here is derived from an EMBL/GenBank/DDBJ whole genome shotgun (WGS) entry which is preliminary data.</text>
</comment>
<keyword evidence="2" id="KW-1003">Cell membrane</keyword>
<evidence type="ECO:0000256" key="2">
    <source>
        <dbReference type="ARBA" id="ARBA00022475"/>
    </source>
</evidence>
<evidence type="ECO:0000256" key="6">
    <source>
        <dbReference type="SAM" id="Phobius"/>
    </source>
</evidence>
<feature type="transmembrane region" description="Helical" evidence="6">
    <location>
        <begin position="38"/>
        <end position="63"/>
    </location>
</feature>
<proteinExistence type="predicted"/>
<dbReference type="InterPro" id="IPR001123">
    <property type="entry name" value="LeuE-type"/>
</dbReference>
<sequence>MLALVHGFILALGLILPLGVQNVFIFNQGAVQPRVMRAMPAVLTATSCDALLILLAVAGVSVVVLSVSWLRYALFIVGVLFLLYMGWVTWRSPEDSPEKLQERAALSPKQQVVFST</sequence>
<comment type="subcellular location">
    <subcellularLocation>
        <location evidence="1">Cell membrane</location>
        <topology evidence="1">Multi-pass membrane protein</topology>
    </subcellularLocation>
</comment>
<gene>
    <name evidence="7" type="ORF">RZO55_02120</name>
</gene>
<evidence type="ECO:0000313" key="8">
    <source>
        <dbReference type="Proteomes" id="UP001276854"/>
    </source>
</evidence>
<feature type="transmembrane region" description="Helical" evidence="6">
    <location>
        <begin position="6"/>
        <end position="26"/>
    </location>
</feature>
<keyword evidence="3 6" id="KW-0812">Transmembrane</keyword>
<dbReference type="Proteomes" id="UP001276854">
    <property type="component" value="Unassembled WGS sequence"/>
</dbReference>
<keyword evidence="5 6" id="KW-0472">Membrane</keyword>
<reference evidence="7 8" key="1">
    <citation type="submission" date="2023-10" db="EMBL/GenBank/DDBJ databases">
        <title>A novel Glycoside Hydrolase 43-Like Enzyme from Clostrdium boliviensis is an Endo-xylanase, and a Candidate for Xylooligosaccharides Production from Different Xylan Substrates.</title>
        <authorList>
            <person name="Alvarez M.T."/>
            <person name="Rocabado-Villegas L.R."/>
            <person name="Salas-Veizaga D.M."/>
            <person name="Linares-Pasten J.A."/>
            <person name="Gudmundsdottir E.E."/>
            <person name="Hreggvidsson G.O."/>
            <person name="Adlercreutz P."/>
            <person name="Nordberg Karlsson E."/>
        </authorList>
    </citation>
    <scope>NUCLEOTIDE SEQUENCE [LARGE SCALE GENOMIC DNA]</scope>
    <source>
        <strain evidence="7 8">E-1</strain>
    </source>
</reference>
<evidence type="ECO:0000313" key="7">
    <source>
        <dbReference type="EMBL" id="MDW2796383.1"/>
    </source>
</evidence>
<evidence type="ECO:0000256" key="1">
    <source>
        <dbReference type="ARBA" id="ARBA00004651"/>
    </source>
</evidence>
<organism evidence="7 8">
    <name type="scientific">Clostridium boliviensis</name>
    <dbReference type="NCBI Taxonomy" id="318465"/>
    <lineage>
        <taxon>Bacteria</taxon>
        <taxon>Bacillati</taxon>
        <taxon>Bacillota</taxon>
        <taxon>Clostridia</taxon>
        <taxon>Eubacteriales</taxon>
        <taxon>Clostridiaceae</taxon>
        <taxon>Clostridium</taxon>
    </lineage>
</organism>
<dbReference type="PANTHER" id="PTHR30086:SF20">
    <property type="entry name" value="ARGININE EXPORTER PROTEIN ARGO-RELATED"/>
    <property type="match status" value="1"/>
</dbReference>
<protein>
    <submittedName>
        <fullName evidence="7">LysE family transporter</fullName>
    </submittedName>
</protein>
<dbReference type="PANTHER" id="PTHR30086">
    <property type="entry name" value="ARGININE EXPORTER PROTEIN ARGO"/>
    <property type="match status" value="1"/>
</dbReference>
<keyword evidence="4 6" id="KW-1133">Transmembrane helix</keyword>
<evidence type="ECO:0000256" key="3">
    <source>
        <dbReference type="ARBA" id="ARBA00022692"/>
    </source>
</evidence>
<dbReference type="RefSeq" id="WP_318062659.1">
    <property type="nucleotide sequence ID" value="NZ_JAWONS010000034.1"/>
</dbReference>
<dbReference type="Pfam" id="PF01810">
    <property type="entry name" value="LysE"/>
    <property type="match status" value="1"/>
</dbReference>
<dbReference type="EMBL" id="JAWONS010000034">
    <property type="protein sequence ID" value="MDW2796383.1"/>
    <property type="molecule type" value="Genomic_DNA"/>
</dbReference>
<feature type="transmembrane region" description="Helical" evidence="6">
    <location>
        <begin position="69"/>
        <end position="90"/>
    </location>
</feature>
<evidence type="ECO:0000256" key="5">
    <source>
        <dbReference type="ARBA" id="ARBA00023136"/>
    </source>
</evidence>
<keyword evidence="8" id="KW-1185">Reference proteome</keyword>
<accession>A0ABU4GFI2</accession>
<evidence type="ECO:0000256" key="4">
    <source>
        <dbReference type="ARBA" id="ARBA00022989"/>
    </source>
</evidence>
<feature type="non-terminal residue" evidence="7">
    <location>
        <position position="116"/>
    </location>
</feature>